<reference evidence="3 4" key="1">
    <citation type="journal article" date="2018" name="Nat. Ecol. Evol.">
        <title>Shark genomes provide insights into elasmobranch evolution and the origin of vertebrates.</title>
        <authorList>
            <person name="Hara Y"/>
            <person name="Yamaguchi K"/>
            <person name="Onimaru K"/>
            <person name="Kadota M"/>
            <person name="Koyanagi M"/>
            <person name="Keeley SD"/>
            <person name="Tatsumi K"/>
            <person name="Tanaka K"/>
            <person name="Motone F"/>
            <person name="Kageyama Y"/>
            <person name="Nozu R"/>
            <person name="Adachi N"/>
            <person name="Nishimura O"/>
            <person name="Nakagawa R"/>
            <person name="Tanegashima C"/>
            <person name="Kiyatake I"/>
            <person name="Matsumoto R"/>
            <person name="Murakumo K"/>
            <person name="Nishida K"/>
            <person name="Terakita A"/>
            <person name="Kuratani S"/>
            <person name="Sato K"/>
            <person name="Hyodo S Kuraku.S."/>
        </authorList>
    </citation>
    <scope>NUCLEOTIDE SEQUENCE [LARGE SCALE GENOMIC DNA]</scope>
</reference>
<organism evidence="3 4">
    <name type="scientific">Scyliorhinus torazame</name>
    <name type="common">Cloudy catshark</name>
    <name type="synonym">Catulus torazame</name>
    <dbReference type="NCBI Taxonomy" id="75743"/>
    <lineage>
        <taxon>Eukaryota</taxon>
        <taxon>Metazoa</taxon>
        <taxon>Chordata</taxon>
        <taxon>Craniata</taxon>
        <taxon>Vertebrata</taxon>
        <taxon>Chondrichthyes</taxon>
        <taxon>Elasmobranchii</taxon>
        <taxon>Galeomorphii</taxon>
        <taxon>Galeoidea</taxon>
        <taxon>Carcharhiniformes</taxon>
        <taxon>Scyliorhinidae</taxon>
        <taxon>Scyliorhinus</taxon>
    </lineage>
</organism>
<comment type="caution">
    <text evidence="3">The sequence shown here is derived from an EMBL/GenBank/DDBJ whole genome shotgun (WGS) entry which is preliminary data.</text>
</comment>
<dbReference type="OrthoDB" id="8965081at2759"/>
<feature type="region of interest" description="Disordered" evidence="1">
    <location>
        <begin position="98"/>
        <end position="124"/>
    </location>
</feature>
<feature type="region of interest" description="Disordered" evidence="1">
    <location>
        <begin position="352"/>
        <end position="386"/>
    </location>
</feature>
<protein>
    <recommendedName>
        <fullName evidence="2">Aftiphilin clathrin-binding box domain-containing protein</fullName>
    </recommendedName>
</protein>
<gene>
    <name evidence="3" type="ORF">scyTo_0020390</name>
</gene>
<dbReference type="Pfam" id="PF15045">
    <property type="entry name" value="Clathrin_bdg"/>
    <property type="match status" value="1"/>
</dbReference>
<keyword evidence="4" id="KW-1185">Reference proteome</keyword>
<evidence type="ECO:0000259" key="2">
    <source>
        <dbReference type="Pfam" id="PF15045"/>
    </source>
</evidence>
<feature type="compositionally biased region" description="Basic and acidic residues" evidence="1">
    <location>
        <begin position="311"/>
        <end position="327"/>
    </location>
</feature>
<evidence type="ECO:0000313" key="4">
    <source>
        <dbReference type="Proteomes" id="UP000288216"/>
    </source>
</evidence>
<name>A0A401PRI0_SCYTO</name>
<accession>A0A401PRI0</accession>
<dbReference type="OMA" id="WISAPIC"/>
<dbReference type="EMBL" id="BFAA01016416">
    <property type="protein sequence ID" value="GCB75723.1"/>
    <property type="molecule type" value="Genomic_DNA"/>
</dbReference>
<evidence type="ECO:0000256" key="1">
    <source>
        <dbReference type="SAM" id="MobiDB-lite"/>
    </source>
</evidence>
<sequence length="543" mass="57832">MDAKRPTRLGGAAARPAVEGEDRLCLGHTMMVEDGLYIRAGPKAEAEDGPCYPTGHTAEACVGPYHGVGSTVEAEGRLFHGGGPTAESEGRLYHGAGPIAETEGRPYHGAGPTAETEGRPYHGAGTTVEAEGRLYHGAGPTAETEGRPYHGAGPTAEAEGRPFHGAGPMVESEGRLYHGAGPTAEAEGRPYPGSGPSVEAEAECCHECGHTLEAGGGRCDGVDTVEAECKDPYGAGQDCAKCASEDGAFKEQTEPHTRQWRRNQNVQATEGTVTKVTDLSETQEGIRLPGLGTMETGTVAGQAQLRNATRTGEKVDTSDCEEHRKAEEPDDEFGSFEKAGNLVHWAEFPGPLWLEDESPHEQSGTAAGRSQESAASSDQGRDDAGKLTSKPVVWISAPICLRVHGIKAKTPVGNAHACDLWSSLQNVDQAVGLKYKWPECQSRKHLLASLCVDPANAETPAGHSRTLGSSLLLSRETTMELQPSPVSPGLDYKELMLIKNSVPQLQNGLSPTHRIQAFFYHWTQADRNGKSKTSYDFNKNFMA</sequence>
<feature type="compositionally biased region" description="Polar residues" evidence="1">
    <location>
        <begin position="361"/>
        <end position="378"/>
    </location>
</feature>
<dbReference type="AlphaFoldDB" id="A0A401PRI0"/>
<dbReference type="InterPro" id="IPR029205">
    <property type="entry name" value="Clathrin-bd"/>
</dbReference>
<dbReference type="Proteomes" id="UP000288216">
    <property type="component" value="Unassembled WGS sequence"/>
</dbReference>
<feature type="region of interest" description="Disordered" evidence="1">
    <location>
        <begin position="305"/>
        <end position="336"/>
    </location>
</feature>
<feature type="domain" description="Aftiphilin clathrin-binding box" evidence="2">
    <location>
        <begin position="419"/>
        <end position="486"/>
    </location>
</feature>
<evidence type="ECO:0000313" key="3">
    <source>
        <dbReference type="EMBL" id="GCB75723.1"/>
    </source>
</evidence>
<feature type="region of interest" description="Disordered" evidence="1">
    <location>
        <begin position="137"/>
        <end position="199"/>
    </location>
</feature>
<proteinExistence type="predicted"/>